<dbReference type="AlphaFoldDB" id="A0A1S6ITT3"/>
<proteinExistence type="predicted"/>
<accession>A0A1S6ITT3</accession>
<keyword evidence="2" id="KW-1185">Reference proteome</keyword>
<name>A0A1S6ITT3_9FIRM</name>
<dbReference type="RefSeq" id="WP_077713155.1">
    <property type="nucleotide sequence ID" value="NZ_CP019698.1"/>
</dbReference>
<dbReference type="STRING" id="1833852.B0537_03215"/>
<organism evidence="1 2">
    <name type="scientific">Desulforamulus ferrireducens</name>
    <dbReference type="NCBI Taxonomy" id="1833852"/>
    <lineage>
        <taxon>Bacteria</taxon>
        <taxon>Bacillati</taxon>
        <taxon>Bacillota</taxon>
        <taxon>Clostridia</taxon>
        <taxon>Eubacteriales</taxon>
        <taxon>Peptococcaceae</taxon>
        <taxon>Desulforamulus</taxon>
    </lineage>
</organism>
<dbReference type="OrthoDB" id="1786800at2"/>
<dbReference type="KEGG" id="dfg:B0537_03215"/>
<dbReference type="Proteomes" id="UP000189464">
    <property type="component" value="Chromosome"/>
</dbReference>
<gene>
    <name evidence="1" type="ORF">B0537_03215</name>
</gene>
<dbReference type="EMBL" id="CP019698">
    <property type="protein sequence ID" value="AQS58189.1"/>
    <property type="molecule type" value="Genomic_DNA"/>
</dbReference>
<protein>
    <submittedName>
        <fullName evidence="1">Uncharacterized protein</fullName>
    </submittedName>
</protein>
<reference evidence="1 2" key="1">
    <citation type="journal article" date="2016" name="Int. J. Syst. Evol. Microbiol.">
        <title>Desulfotomaculum ferrireducens sp. nov., a moderately thermophilic sulfate-reducing and dissimilatory Fe(III)-reducing bacterium isolated from compost.</title>
        <authorList>
            <person name="Yang G."/>
            <person name="Guo J."/>
            <person name="Zhuang L."/>
            <person name="Yuan Y."/>
            <person name="Zhou S."/>
        </authorList>
    </citation>
    <scope>NUCLEOTIDE SEQUENCE [LARGE SCALE GENOMIC DNA]</scope>
    <source>
        <strain evidence="1 2">GSS09</strain>
    </source>
</reference>
<evidence type="ECO:0000313" key="2">
    <source>
        <dbReference type="Proteomes" id="UP000189464"/>
    </source>
</evidence>
<sequence length="121" mass="13615">MEREAPKVKLDTVIKLCTEGVELLSQGKVEETINGLLHTLDMARQMLAVHQGRGDVWVKAKVKLGTIEAGTRGMVIRNDETGMLVQWVVPDSNRPLVDLFPRDQFEEYVELEGQCGQHQTN</sequence>
<evidence type="ECO:0000313" key="1">
    <source>
        <dbReference type="EMBL" id="AQS58189.1"/>
    </source>
</evidence>